<keyword evidence="1" id="KW-0812">Transmembrane</keyword>
<feature type="transmembrane region" description="Helical" evidence="1">
    <location>
        <begin position="64"/>
        <end position="85"/>
    </location>
</feature>
<organism evidence="2">
    <name type="scientific">Nonomuraea gerenzanensis</name>
    <dbReference type="NCBI Taxonomy" id="93944"/>
    <lineage>
        <taxon>Bacteria</taxon>
        <taxon>Bacillati</taxon>
        <taxon>Actinomycetota</taxon>
        <taxon>Actinomycetes</taxon>
        <taxon>Streptosporangiales</taxon>
        <taxon>Streptosporangiaceae</taxon>
        <taxon>Nonomuraea</taxon>
    </lineage>
</organism>
<evidence type="ECO:0000256" key="1">
    <source>
        <dbReference type="SAM" id="Phobius"/>
    </source>
</evidence>
<feature type="transmembrane region" description="Helical" evidence="1">
    <location>
        <begin position="155"/>
        <end position="175"/>
    </location>
</feature>
<proteinExistence type="predicted"/>
<protein>
    <submittedName>
        <fullName evidence="2">Uncharacterized protein</fullName>
    </submittedName>
</protein>
<keyword evidence="1" id="KW-1133">Transmembrane helix</keyword>
<accession>A0A1M4EDS3</accession>
<name>A0A1M4EDS3_9ACTN</name>
<keyword evidence="1" id="KW-0472">Membrane</keyword>
<evidence type="ECO:0000313" key="2">
    <source>
        <dbReference type="EMBL" id="SBO97065.1"/>
    </source>
</evidence>
<dbReference type="AlphaFoldDB" id="A0A1M4EDS3"/>
<reference evidence="2" key="1">
    <citation type="submission" date="2016-04" db="EMBL/GenBank/DDBJ databases">
        <authorList>
            <person name="Evans L.H."/>
            <person name="Alamgir A."/>
            <person name="Owens N."/>
            <person name="Weber N.D."/>
            <person name="Virtaneva K."/>
            <person name="Barbian K."/>
            <person name="Babar A."/>
            <person name="Rosenke K."/>
        </authorList>
    </citation>
    <scope>NUCLEOTIDE SEQUENCE</scope>
    <source>
        <strain evidence="2">Nono1</strain>
    </source>
</reference>
<gene>
    <name evidence="2" type="ORF">BN4615_P6581</name>
</gene>
<sequence length="178" mass="18245">MMSAAVVSASVLQLLLAATFFLIPVVGRGRGPAAQAAAGAEVARQGLAAGLLARHRIDFGASRASVVVAMSIGGCLVVLAVLNLAGSDTGRVLTWIFQGIVFVLGCVIMPGEVFTTRYLEAAARRSGDPELRALDVAALVGAAAREYPGWFRAVVAARFALATLGSLAVIALLVLPTD</sequence>
<dbReference type="RefSeq" id="WP_225265850.1">
    <property type="nucleotide sequence ID" value="NZ_CP084058.1"/>
</dbReference>
<feature type="transmembrane region" description="Helical" evidence="1">
    <location>
        <begin position="92"/>
        <end position="111"/>
    </location>
</feature>
<dbReference type="EMBL" id="LT559118">
    <property type="protein sequence ID" value="SBO97065.1"/>
    <property type="molecule type" value="Genomic_DNA"/>
</dbReference>